<reference evidence="1" key="2">
    <citation type="submission" date="2022-06" db="UniProtKB">
        <authorList>
            <consortium name="EnsemblMetazoa"/>
        </authorList>
    </citation>
    <scope>IDENTIFICATION</scope>
</reference>
<evidence type="ECO:0000313" key="2">
    <source>
        <dbReference type="Proteomes" id="UP000024404"/>
    </source>
</evidence>
<sequence>MFSFNAGFENDCCNNYDQTIISNNRLLVKHSLSAIENEKRKFSDHRASLSAENILNREVTTTIATAISNPFFPKSISANNFTKLLPTTSSSTGTMDDNNCYLQMKSVKQVTKSCTPILNSINGSENSQSCKNLVTANNYETNKYQNSKQFSPQLSQHATSKSFDPNRIIDDFMNDRYNSK</sequence>
<reference evidence="2" key="1">
    <citation type="submission" date="2013-10" db="EMBL/GenBank/DDBJ databases">
        <title>Genome sequencing of Onchocerca volvulus.</title>
        <authorList>
            <person name="Cotton J."/>
            <person name="Tsai J."/>
            <person name="Stanley E."/>
            <person name="Tracey A."/>
            <person name="Holroyd N."/>
            <person name="Lustigman S."/>
            <person name="Berriman M."/>
        </authorList>
    </citation>
    <scope>NUCLEOTIDE SEQUENCE</scope>
</reference>
<evidence type="ECO:0000313" key="1">
    <source>
        <dbReference type="EnsemblMetazoa" id="OVOC9520.1"/>
    </source>
</evidence>
<proteinExistence type="predicted"/>
<keyword evidence="2" id="KW-1185">Reference proteome</keyword>
<dbReference type="EnsemblMetazoa" id="OVOC9520.1">
    <property type="protein sequence ID" value="OVOC9520.1"/>
    <property type="gene ID" value="WBGene00246329"/>
</dbReference>
<dbReference type="Proteomes" id="UP000024404">
    <property type="component" value="Unassembled WGS sequence"/>
</dbReference>
<protein>
    <submittedName>
        <fullName evidence="1">Uncharacterized protein</fullName>
    </submittedName>
</protein>
<name>A0A8R1Y6X0_ONCVO</name>
<dbReference type="EMBL" id="CMVM020000283">
    <property type="status" value="NOT_ANNOTATED_CDS"/>
    <property type="molecule type" value="Genomic_DNA"/>
</dbReference>
<accession>A0A8R1Y6X0</accession>
<dbReference type="AlphaFoldDB" id="A0A8R1Y6X0"/>
<organism evidence="1 2">
    <name type="scientific">Onchocerca volvulus</name>
    <dbReference type="NCBI Taxonomy" id="6282"/>
    <lineage>
        <taxon>Eukaryota</taxon>
        <taxon>Metazoa</taxon>
        <taxon>Ecdysozoa</taxon>
        <taxon>Nematoda</taxon>
        <taxon>Chromadorea</taxon>
        <taxon>Rhabditida</taxon>
        <taxon>Spirurina</taxon>
        <taxon>Spiruromorpha</taxon>
        <taxon>Filarioidea</taxon>
        <taxon>Onchocercidae</taxon>
        <taxon>Onchocerca</taxon>
    </lineage>
</organism>